<proteinExistence type="predicted"/>
<accession>G9ZPK6</accession>
<dbReference type="HOGENOM" id="CLU_3253293_0_0_9"/>
<evidence type="ECO:0000313" key="2">
    <source>
        <dbReference type="Proteomes" id="UP000004625"/>
    </source>
</evidence>
<gene>
    <name evidence="1" type="ORF">HMPREF9103_01660</name>
</gene>
<comment type="caution">
    <text evidence="1">The sequence shown here is derived from an EMBL/GenBank/DDBJ whole genome shotgun (WGS) entry which is preliminary data.</text>
</comment>
<keyword evidence="2" id="KW-1185">Reference proteome</keyword>
<dbReference type="STRING" id="797515.HMPREF9103_01660"/>
<protein>
    <submittedName>
        <fullName evidence="1">Uncharacterized protein</fullName>
    </submittedName>
</protein>
<reference evidence="1 2" key="1">
    <citation type="submission" date="2011-09" db="EMBL/GenBank/DDBJ databases">
        <authorList>
            <person name="Weinstock G."/>
            <person name="Sodergren E."/>
            <person name="Clifton S."/>
            <person name="Fulton L."/>
            <person name="Fulton B."/>
            <person name="Courtney L."/>
            <person name="Fronick C."/>
            <person name="Harrison M."/>
            <person name="Strong C."/>
            <person name="Farmer C."/>
            <person name="Delahaunty K."/>
            <person name="Markovic C."/>
            <person name="Hall O."/>
            <person name="Minx P."/>
            <person name="Tomlinson C."/>
            <person name="Mitreva M."/>
            <person name="Hou S."/>
            <person name="Chen J."/>
            <person name="Wollam A."/>
            <person name="Pepin K.H."/>
            <person name="Johnson M."/>
            <person name="Bhonagiri V."/>
            <person name="Zhang X."/>
            <person name="Suruliraj S."/>
            <person name="Warren W."/>
            <person name="Chinwalla A."/>
            <person name="Mardis E.R."/>
            <person name="Wilson R.K."/>
        </authorList>
    </citation>
    <scope>NUCLEOTIDE SEQUENCE [LARGE SCALE GENOMIC DNA]</scope>
    <source>
        <strain evidence="1 2">F0439</strain>
    </source>
</reference>
<dbReference type="AlphaFoldDB" id="G9ZPK6"/>
<sequence length="42" mass="5058">MRRDALEHRLVSLIGHAFRIMHLSVDFWNPTLYDKGYLKKTK</sequence>
<evidence type="ECO:0000313" key="1">
    <source>
        <dbReference type="EMBL" id="EHL98338.1"/>
    </source>
</evidence>
<organism evidence="1 2">
    <name type="scientific">Lentilactobacillus parafarraginis F0439</name>
    <dbReference type="NCBI Taxonomy" id="797515"/>
    <lineage>
        <taxon>Bacteria</taxon>
        <taxon>Bacillati</taxon>
        <taxon>Bacillota</taxon>
        <taxon>Bacilli</taxon>
        <taxon>Lactobacillales</taxon>
        <taxon>Lactobacillaceae</taxon>
        <taxon>Lentilactobacillus</taxon>
    </lineage>
</organism>
<name>G9ZPK6_9LACO</name>
<dbReference type="Proteomes" id="UP000004625">
    <property type="component" value="Unassembled WGS sequence"/>
</dbReference>
<dbReference type="EMBL" id="AGEY01000075">
    <property type="protein sequence ID" value="EHL98338.1"/>
    <property type="molecule type" value="Genomic_DNA"/>
</dbReference>
<dbReference type="PATRIC" id="fig|797515.3.peg.1537"/>